<proteinExistence type="predicted"/>
<reference evidence="1 2" key="1">
    <citation type="submission" date="2015-10" db="EMBL/GenBank/DDBJ databases">
        <authorList>
            <person name="Gilbert D.G."/>
        </authorList>
    </citation>
    <scope>NUCLEOTIDE SEQUENCE [LARGE SCALE GENOMIC DNA]</scope>
    <source>
        <strain evidence="2">HZ-22</strain>
    </source>
</reference>
<dbReference type="STRING" id="1736674.APS56_13225"/>
<organism evidence="1 2">
    <name type="scientific">Pseudalgibacter alginicilyticus</name>
    <dbReference type="NCBI Taxonomy" id="1736674"/>
    <lineage>
        <taxon>Bacteria</taxon>
        <taxon>Pseudomonadati</taxon>
        <taxon>Bacteroidota</taxon>
        <taxon>Flavobacteriia</taxon>
        <taxon>Flavobacteriales</taxon>
        <taxon>Flavobacteriaceae</taxon>
        <taxon>Pseudalgibacter</taxon>
    </lineage>
</organism>
<evidence type="ECO:0000313" key="2">
    <source>
        <dbReference type="Proteomes" id="UP000057981"/>
    </source>
</evidence>
<sequence>MYAQEANLEFNRLNTRKQTLKGHTTSQIYSIALPEAEKMLNPEYVKLKNDLEIAIIDSTSKSIEYSKAIDRFNDVLTIRSHVSAFMNSNDLFGNKLILLKEAQILALKQNIKVLLYSDDQINEKMQAGFLLLKLKPEEMKQHLNRVLLALDNVIVPLEQPDYQDVIVLRRKLRQTDKMIAIDKPNNKKGYTLQHAIGAEHVTGNFFEVGRYFVLNAPTNGFSKGQLITQRTFLNYGISKKKLSFNGTKVLIKNIDTEEMYLVDNNFLDGFSVKSQEGTL</sequence>
<dbReference type="KEGG" id="ahz:APS56_13225"/>
<protein>
    <submittedName>
        <fullName evidence="1">Uncharacterized protein</fullName>
    </submittedName>
</protein>
<dbReference type="AlphaFoldDB" id="A0A0P0CNM2"/>
<dbReference type="Proteomes" id="UP000057981">
    <property type="component" value="Chromosome"/>
</dbReference>
<evidence type="ECO:0000313" key="1">
    <source>
        <dbReference type="EMBL" id="ALJ06034.1"/>
    </source>
</evidence>
<accession>A0A0P0CNM2</accession>
<keyword evidence="2" id="KW-1185">Reference proteome</keyword>
<name>A0A0P0CNM2_9FLAO</name>
<dbReference type="EMBL" id="CP012898">
    <property type="protein sequence ID" value="ALJ06034.1"/>
    <property type="molecule type" value="Genomic_DNA"/>
</dbReference>
<gene>
    <name evidence="1" type="ORF">APS56_13225</name>
</gene>